<reference evidence="14" key="1">
    <citation type="submission" date="2019-09" db="EMBL/GenBank/DDBJ databases">
        <title>Draft genome information of white flower Hibiscus syriacus.</title>
        <authorList>
            <person name="Kim Y.-M."/>
        </authorList>
    </citation>
    <scope>NUCLEOTIDE SEQUENCE [LARGE SCALE GENOMIC DNA]</scope>
    <source>
        <strain evidence="14">YM2019G1</strain>
    </source>
</reference>
<evidence type="ECO:0000256" key="10">
    <source>
        <dbReference type="ARBA" id="ARBA00048658"/>
    </source>
</evidence>
<evidence type="ECO:0000256" key="5">
    <source>
        <dbReference type="ARBA" id="ARBA00012312"/>
    </source>
</evidence>
<dbReference type="InterPro" id="IPR040125">
    <property type="entry name" value="Squalene_monox"/>
</dbReference>
<evidence type="ECO:0000256" key="11">
    <source>
        <dbReference type="RuleBase" id="RU367121"/>
    </source>
</evidence>
<keyword evidence="11" id="KW-1133">Transmembrane helix</keyword>
<name>A0A6A3C9P8_HIBSY</name>
<feature type="domain" description="Trichome birefringence-like C-terminal" evidence="13">
    <location>
        <begin position="182"/>
        <end position="243"/>
    </location>
</feature>
<evidence type="ECO:0000256" key="7">
    <source>
        <dbReference type="ARBA" id="ARBA00022827"/>
    </source>
</evidence>
<keyword evidence="6 11" id="KW-0285">Flavoprotein</keyword>
<dbReference type="Pfam" id="PF13839">
    <property type="entry name" value="PC-Esterase"/>
    <property type="match status" value="1"/>
</dbReference>
<dbReference type="AlphaFoldDB" id="A0A6A3C9P8"/>
<accession>A0A6A3C9P8</accession>
<keyword evidence="9 11" id="KW-0472">Membrane</keyword>
<organism evidence="14 15">
    <name type="scientific">Hibiscus syriacus</name>
    <name type="common">Rose of Sharon</name>
    <dbReference type="NCBI Taxonomy" id="106335"/>
    <lineage>
        <taxon>Eukaryota</taxon>
        <taxon>Viridiplantae</taxon>
        <taxon>Streptophyta</taxon>
        <taxon>Embryophyta</taxon>
        <taxon>Tracheophyta</taxon>
        <taxon>Spermatophyta</taxon>
        <taxon>Magnoliopsida</taxon>
        <taxon>eudicotyledons</taxon>
        <taxon>Gunneridae</taxon>
        <taxon>Pentapetalae</taxon>
        <taxon>rosids</taxon>
        <taxon>malvids</taxon>
        <taxon>Malvales</taxon>
        <taxon>Malvaceae</taxon>
        <taxon>Malvoideae</taxon>
        <taxon>Hibiscus</taxon>
    </lineage>
</organism>
<comment type="pathway">
    <text evidence="2">Terpene metabolism; lanosterol biosynthesis; lanosterol from farnesyl diphosphate: step 2/3.</text>
</comment>
<evidence type="ECO:0000313" key="15">
    <source>
        <dbReference type="Proteomes" id="UP000436088"/>
    </source>
</evidence>
<dbReference type="InterPro" id="IPR036188">
    <property type="entry name" value="FAD/NAD-bd_sf"/>
</dbReference>
<dbReference type="PANTHER" id="PTHR10835:SF28">
    <property type="entry name" value="SQUALENE MONOOXYGENASE"/>
    <property type="match status" value="1"/>
</dbReference>
<protein>
    <recommendedName>
        <fullName evidence="5 11">Squalene monooxygenase</fullName>
        <ecNumber evidence="5 11">1.14.14.17</ecNumber>
    </recommendedName>
</protein>
<dbReference type="PANTHER" id="PTHR10835">
    <property type="entry name" value="SQUALENE MONOOXYGENASE"/>
    <property type="match status" value="1"/>
</dbReference>
<proteinExistence type="inferred from homology"/>
<dbReference type="InterPro" id="IPR026057">
    <property type="entry name" value="TBL_C"/>
</dbReference>
<evidence type="ECO:0000256" key="3">
    <source>
        <dbReference type="ARBA" id="ARBA00007727"/>
    </source>
</evidence>
<evidence type="ECO:0000256" key="9">
    <source>
        <dbReference type="ARBA" id="ARBA00023136"/>
    </source>
</evidence>
<dbReference type="EMBL" id="VEPZ02000396">
    <property type="protein sequence ID" value="KAE8726005.1"/>
    <property type="molecule type" value="Genomic_DNA"/>
</dbReference>
<dbReference type="GO" id="GO:0005783">
    <property type="term" value="C:endoplasmic reticulum"/>
    <property type="evidence" value="ECO:0007669"/>
    <property type="project" value="TreeGrafter"/>
</dbReference>
<dbReference type="GO" id="GO:0004506">
    <property type="term" value="F:squalene monooxygenase activity"/>
    <property type="evidence" value="ECO:0007669"/>
    <property type="project" value="UniProtKB-UniRule"/>
</dbReference>
<comment type="similarity">
    <text evidence="4 11">Belongs to the squalene monooxygenase family.</text>
</comment>
<dbReference type="SUPFAM" id="SSF51905">
    <property type="entry name" value="FAD/NAD(P)-binding domain"/>
    <property type="match status" value="1"/>
</dbReference>
<dbReference type="Gene3D" id="3.50.50.60">
    <property type="entry name" value="FAD/NAD(P)-binding domain"/>
    <property type="match status" value="1"/>
</dbReference>
<evidence type="ECO:0000259" key="12">
    <source>
        <dbReference type="Pfam" id="PF08491"/>
    </source>
</evidence>
<comment type="similarity">
    <text evidence="3">Belongs to the PC-esterase family. TBL subfamily.</text>
</comment>
<comment type="cofactor">
    <cofactor evidence="1 11">
        <name>FAD</name>
        <dbReference type="ChEBI" id="CHEBI:57692"/>
    </cofactor>
</comment>
<dbReference type="UniPathway" id="UPA00767">
    <property type="reaction ID" value="UER00752"/>
</dbReference>
<evidence type="ECO:0000256" key="8">
    <source>
        <dbReference type="ARBA" id="ARBA00023002"/>
    </source>
</evidence>
<comment type="caution">
    <text evidence="14">The sequence shown here is derived from an EMBL/GenBank/DDBJ whole genome shotgun (WGS) entry which is preliminary data.</text>
</comment>
<evidence type="ECO:0000256" key="2">
    <source>
        <dbReference type="ARBA" id="ARBA00005018"/>
    </source>
</evidence>
<feature type="transmembrane region" description="Helical" evidence="11">
    <location>
        <begin position="146"/>
        <end position="167"/>
    </location>
</feature>
<keyword evidence="8 11" id="KW-0560">Oxidoreductase</keyword>
<keyword evidence="7 11" id="KW-0274">FAD</keyword>
<feature type="domain" description="Squalene epoxidase" evidence="12">
    <location>
        <begin position="1"/>
        <end position="82"/>
    </location>
</feature>
<dbReference type="GO" id="GO:0050660">
    <property type="term" value="F:flavin adenine dinucleotide binding"/>
    <property type="evidence" value="ECO:0007669"/>
    <property type="project" value="UniProtKB-UniRule"/>
</dbReference>
<keyword evidence="11" id="KW-0812">Transmembrane</keyword>
<evidence type="ECO:0000259" key="13">
    <source>
        <dbReference type="Pfam" id="PF13839"/>
    </source>
</evidence>
<dbReference type="GO" id="GO:0016126">
    <property type="term" value="P:sterol biosynthetic process"/>
    <property type="evidence" value="ECO:0007669"/>
    <property type="project" value="UniProtKB-UniRule"/>
</dbReference>
<dbReference type="GO" id="GO:0016740">
    <property type="term" value="F:transferase activity"/>
    <property type="evidence" value="ECO:0007669"/>
    <property type="project" value="InterPro"/>
</dbReference>
<evidence type="ECO:0000256" key="4">
    <source>
        <dbReference type="ARBA" id="ARBA00008802"/>
    </source>
</evidence>
<dbReference type="Pfam" id="PF08491">
    <property type="entry name" value="SE"/>
    <property type="match status" value="1"/>
</dbReference>
<dbReference type="EC" id="1.14.14.17" evidence="5 11"/>
<dbReference type="Proteomes" id="UP000436088">
    <property type="component" value="Unassembled WGS sequence"/>
</dbReference>
<evidence type="ECO:0000256" key="6">
    <source>
        <dbReference type="ARBA" id="ARBA00022630"/>
    </source>
</evidence>
<dbReference type="GO" id="GO:0016020">
    <property type="term" value="C:membrane"/>
    <property type="evidence" value="ECO:0007669"/>
    <property type="project" value="UniProtKB-SubCell"/>
</dbReference>
<comment type="catalytic activity">
    <reaction evidence="10 11">
        <text>squalene + reduced [NADPH--hemoprotein reductase] + O2 = (S)-2,3-epoxysqualene + oxidized [NADPH--hemoprotein reductase] + H2O + H(+)</text>
        <dbReference type="Rhea" id="RHEA:25282"/>
        <dbReference type="Rhea" id="RHEA-COMP:11964"/>
        <dbReference type="Rhea" id="RHEA-COMP:11965"/>
        <dbReference type="ChEBI" id="CHEBI:15377"/>
        <dbReference type="ChEBI" id="CHEBI:15378"/>
        <dbReference type="ChEBI" id="CHEBI:15379"/>
        <dbReference type="ChEBI" id="CHEBI:15440"/>
        <dbReference type="ChEBI" id="CHEBI:15441"/>
        <dbReference type="ChEBI" id="CHEBI:57618"/>
        <dbReference type="ChEBI" id="CHEBI:58210"/>
        <dbReference type="EC" id="1.14.14.17"/>
    </reaction>
</comment>
<comment type="caution">
    <text evidence="11">Lacks conserved residue(s) required for the propagation of feature annotation.</text>
</comment>
<evidence type="ECO:0000313" key="14">
    <source>
        <dbReference type="EMBL" id="KAE8726005.1"/>
    </source>
</evidence>
<sequence length="281" mass="31204">MPNRTMPAAPHPAPGALLMGDAFNMIHPLTGGGMTVALSDIVVLRDLLRPLHDLHNASALYEYLESFYTFRKPVASTLNTLAGHYTRPMPPLDPTLMRRAALHAIIPTGRGSTTRMRDSIDMTVAVAITVIFLRSIRSSFFTLTEILILELIVALLFSTIILPLHIIELIFCHAMGLPLIPPIPPNVGFEKVLKHMIQSVEKTMQPDAIKFFRTQSPRHFEGGDWDHGGSCHRLNPLLPEEVDELFSLMNNGKCGDTPCESTPIQGSEGIKVPNLRYYPHE</sequence>
<keyword evidence="15" id="KW-1185">Reference proteome</keyword>
<gene>
    <name evidence="14" type="ORF">F3Y22_tig00007895pilonHSYRG00030</name>
</gene>
<dbReference type="InterPro" id="IPR013698">
    <property type="entry name" value="Squalene_epoxidase"/>
</dbReference>
<comment type="subcellular location">
    <subcellularLocation>
        <location evidence="11">Membrane</location>
        <topology evidence="11">Multi-pass membrane protein</topology>
    </subcellularLocation>
</comment>
<evidence type="ECO:0000256" key="1">
    <source>
        <dbReference type="ARBA" id="ARBA00001974"/>
    </source>
</evidence>
<comment type="function">
    <text evidence="11">Catalyzes the stereospecific oxidation of squalene to (S)-2,3-epoxysqualene, and is considered to be a rate-limiting enzyme in steroid biosynthesis.</text>
</comment>